<evidence type="ECO:0000256" key="2">
    <source>
        <dbReference type="SAM" id="Phobius"/>
    </source>
</evidence>
<feature type="region of interest" description="Disordered" evidence="1">
    <location>
        <begin position="143"/>
        <end position="191"/>
    </location>
</feature>
<evidence type="ECO:0000313" key="3">
    <source>
        <dbReference type="EMBL" id="MER6165684.1"/>
    </source>
</evidence>
<comment type="caution">
    <text evidence="3">The sequence shown here is derived from an EMBL/GenBank/DDBJ whole genome shotgun (WGS) entry which is preliminary data.</text>
</comment>
<dbReference type="Proteomes" id="UP001496720">
    <property type="component" value="Unassembled WGS sequence"/>
</dbReference>
<gene>
    <name evidence="3" type="ORF">ABT188_14075</name>
</gene>
<name>A0ABV1SVC2_9ACTN</name>
<dbReference type="RefSeq" id="WP_352147452.1">
    <property type="nucleotide sequence ID" value="NZ_JBEOZY010000011.1"/>
</dbReference>
<reference evidence="3 4" key="1">
    <citation type="submission" date="2024-06" db="EMBL/GenBank/DDBJ databases">
        <title>The Natural Products Discovery Center: Release of the First 8490 Sequenced Strains for Exploring Actinobacteria Biosynthetic Diversity.</title>
        <authorList>
            <person name="Kalkreuter E."/>
            <person name="Kautsar S.A."/>
            <person name="Yang D."/>
            <person name="Bader C.D."/>
            <person name="Teijaro C.N."/>
            <person name="Fluegel L."/>
            <person name="Davis C.M."/>
            <person name="Simpson J.R."/>
            <person name="Lauterbach L."/>
            <person name="Steele A.D."/>
            <person name="Gui C."/>
            <person name="Meng S."/>
            <person name="Li G."/>
            <person name="Viehrig K."/>
            <person name="Ye F."/>
            <person name="Su P."/>
            <person name="Kiefer A.F."/>
            <person name="Nichols A."/>
            <person name="Cepeda A.J."/>
            <person name="Yan W."/>
            <person name="Fan B."/>
            <person name="Jiang Y."/>
            <person name="Adhikari A."/>
            <person name="Zheng C.-J."/>
            <person name="Schuster L."/>
            <person name="Cowan T.M."/>
            <person name="Smanski M.J."/>
            <person name="Chevrette M.G."/>
            <person name="De Carvalho L.P.S."/>
            <person name="Shen B."/>
        </authorList>
    </citation>
    <scope>NUCLEOTIDE SEQUENCE [LARGE SCALE GENOMIC DNA]</scope>
    <source>
        <strain evidence="3 4">NPDC001615</strain>
    </source>
</reference>
<feature type="compositionally biased region" description="Low complexity" evidence="1">
    <location>
        <begin position="179"/>
        <end position="188"/>
    </location>
</feature>
<evidence type="ECO:0000256" key="1">
    <source>
        <dbReference type="SAM" id="MobiDB-lite"/>
    </source>
</evidence>
<keyword evidence="2" id="KW-0472">Membrane</keyword>
<proteinExistence type="predicted"/>
<evidence type="ECO:0000313" key="4">
    <source>
        <dbReference type="Proteomes" id="UP001496720"/>
    </source>
</evidence>
<keyword evidence="2" id="KW-1133">Transmembrane helix</keyword>
<protein>
    <recommendedName>
        <fullName evidence="5">Integral membrane protein</fullName>
    </recommendedName>
</protein>
<feature type="transmembrane region" description="Helical" evidence="2">
    <location>
        <begin position="52"/>
        <end position="72"/>
    </location>
</feature>
<sequence>MSGTVLRSDTRVRDAARDIGIRYGVDYTDDAAVTALLSERRKTLEAEQRRPAAWLGLLVLMAGLFLPFGLSLSPALDAHLFALLGAAAGLTVVGAALLVHARTRWKRALRGGPLAGYREVLGIARAHGIPLAHIPPWLEGRTTSGGGKGAAPIPTYPPVEPAPEAPAETTPAPAPSPSPSTTATSSEPVPVPVPPKPWAVSYYEQTADAGGWHDETGCLLLLAGAGGVTWAATVGTGVGYAALLLVPPAVWVWLAGRRQGREKEELREEALKYVKELEAAQAAGARVPELSPQLRALLDGHR</sequence>
<organism evidence="3 4">
    <name type="scientific">Streptomyces violaceorubidus</name>
    <dbReference type="NCBI Taxonomy" id="284042"/>
    <lineage>
        <taxon>Bacteria</taxon>
        <taxon>Bacillati</taxon>
        <taxon>Actinomycetota</taxon>
        <taxon>Actinomycetes</taxon>
        <taxon>Kitasatosporales</taxon>
        <taxon>Streptomycetaceae</taxon>
        <taxon>Streptomyces</taxon>
    </lineage>
</organism>
<feature type="compositionally biased region" description="Pro residues" evidence="1">
    <location>
        <begin position="154"/>
        <end position="164"/>
    </location>
</feature>
<evidence type="ECO:0008006" key="5">
    <source>
        <dbReference type="Google" id="ProtNLM"/>
    </source>
</evidence>
<feature type="transmembrane region" description="Helical" evidence="2">
    <location>
        <begin position="78"/>
        <end position="99"/>
    </location>
</feature>
<keyword evidence="2" id="KW-0812">Transmembrane</keyword>
<dbReference type="EMBL" id="JBEOZY010000011">
    <property type="protein sequence ID" value="MER6165684.1"/>
    <property type="molecule type" value="Genomic_DNA"/>
</dbReference>
<keyword evidence="4" id="KW-1185">Reference proteome</keyword>
<accession>A0ABV1SVC2</accession>